<evidence type="ECO:0000313" key="6">
    <source>
        <dbReference type="EMBL" id="CAL1543273.1"/>
    </source>
</evidence>
<keyword evidence="2 5" id="KW-0812">Transmembrane</keyword>
<reference evidence="6 7" key="1">
    <citation type="submission" date="2024-04" db="EMBL/GenBank/DDBJ databases">
        <authorList>
            <consortium name="Genoscope - CEA"/>
            <person name="William W."/>
        </authorList>
    </citation>
    <scope>NUCLEOTIDE SEQUENCE [LARGE SCALE GENOMIC DNA]</scope>
</reference>
<dbReference type="Gene3D" id="1.20.140.150">
    <property type="match status" value="1"/>
</dbReference>
<dbReference type="Proteomes" id="UP001497497">
    <property type="component" value="Unassembled WGS sequence"/>
</dbReference>
<dbReference type="PANTHER" id="PTHR12489:SF16">
    <property type="entry name" value="LHFPL TETRASPAN SUBFAMILY MEMBER 6 PROTEIN-RELATED"/>
    <property type="match status" value="1"/>
</dbReference>
<evidence type="ECO:0000256" key="3">
    <source>
        <dbReference type="ARBA" id="ARBA00022989"/>
    </source>
</evidence>
<protein>
    <recommendedName>
        <fullName evidence="8">Lipoma HMGIC fusion partner-like protein</fullName>
    </recommendedName>
</protein>
<accession>A0AAV2IAM2</accession>
<dbReference type="InterPro" id="IPR019372">
    <property type="entry name" value="LHFPL"/>
</dbReference>
<feature type="transmembrane region" description="Helical" evidence="5">
    <location>
        <begin position="170"/>
        <end position="193"/>
    </location>
</feature>
<dbReference type="Pfam" id="PF10242">
    <property type="entry name" value="L_HMGIC_fpl"/>
    <property type="match status" value="1"/>
</dbReference>
<proteinExistence type="predicted"/>
<gene>
    <name evidence="6" type="ORF">GSLYS_00016807001</name>
</gene>
<comment type="caution">
    <text evidence="6">The sequence shown here is derived from an EMBL/GenBank/DDBJ whole genome shotgun (WGS) entry which is preliminary data.</text>
</comment>
<evidence type="ECO:0000256" key="2">
    <source>
        <dbReference type="ARBA" id="ARBA00022692"/>
    </source>
</evidence>
<evidence type="ECO:0000256" key="5">
    <source>
        <dbReference type="SAM" id="Phobius"/>
    </source>
</evidence>
<sequence>MSTTCIGKLWAVTSFLASLATAVGYYFPYWLEGYYMHENGVTYPMYFGIFRRCSYPKRDKDGTVAILDECGRYSDFLDIPSIFWQIGTVTIGTGACLSLLVSMTALVSLCVRDIITARLARFTGVMQLCAGLLVGGGLAIYPYGWDTVQVKQACGGTSGVFQLGGCHLYWAFYLTAGGGALTMICSTLACHAFKYKLHTRISYDL</sequence>
<evidence type="ECO:0008006" key="8">
    <source>
        <dbReference type="Google" id="ProtNLM"/>
    </source>
</evidence>
<keyword evidence="4 5" id="KW-0472">Membrane</keyword>
<keyword evidence="7" id="KW-1185">Reference proteome</keyword>
<feature type="transmembrane region" description="Helical" evidence="5">
    <location>
        <begin position="82"/>
        <end position="107"/>
    </location>
</feature>
<feature type="transmembrane region" description="Helical" evidence="5">
    <location>
        <begin position="9"/>
        <end position="27"/>
    </location>
</feature>
<comment type="subcellular location">
    <subcellularLocation>
        <location evidence="1">Membrane</location>
        <topology evidence="1">Multi-pass membrane protein</topology>
    </subcellularLocation>
</comment>
<evidence type="ECO:0000256" key="1">
    <source>
        <dbReference type="ARBA" id="ARBA00004141"/>
    </source>
</evidence>
<keyword evidence="3 5" id="KW-1133">Transmembrane helix</keyword>
<dbReference type="AlphaFoldDB" id="A0AAV2IAM2"/>
<feature type="transmembrane region" description="Helical" evidence="5">
    <location>
        <begin position="119"/>
        <end position="141"/>
    </location>
</feature>
<evidence type="ECO:0000256" key="4">
    <source>
        <dbReference type="ARBA" id="ARBA00023136"/>
    </source>
</evidence>
<dbReference type="PANTHER" id="PTHR12489">
    <property type="entry name" value="LIPOMA HMGIC FUSION PARTNER-LIKE PROTEIN"/>
    <property type="match status" value="1"/>
</dbReference>
<name>A0AAV2IAM2_LYMST</name>
<dbReference type="EMBL" id="CAXITT010000537">
    <property type="protein sequence ID" value="CAL1543273.1"/>
    <property type="molecule type" value="Genomic_DNA"/>
</dbReference>
<evidence type="ECO:0000313" key="7">
    <source>
        <dbReference type="Proteomes" id="UP001497497"/>
    </source>
</evidence>
<dbReference type="GO" id="GO:0016020">
    <property type="term" value="C:membrane"/>
    <property type="evidence" value="ECO:0007669"/>
    <property type="project" value="UniProtKB-SubCell"/>
</dbReference>
<organism evidence="6 7">
    <name type="scientific">Lymnaea stagnalis</name>
    <name type="common">Great pond snail</name>
    <name type="synonym">Helix stagnalis</name>
    <dbReference type="NCBI Taxonomy" id="6523"/>
    <lineage>
        <taxon>Eukaryota</taxon>
        <taxon>Metazoa</taxon>
        <taxon>Spiralia</taxon>
        <taxon>Lophotrochozoa</taxon>
        <taxon>Mollusca</taxon>
        <taxon>Gastropoda</taxon>
        <taxon>Heterobranchia</taxon>
        <taxon>Euthyneura</taxon>
        <taxon>Panpulmonata</taxon>
        <taxon>Hygrophila</taxon>
        <taxon>Lymnaeoidea</taxon>
        <taxon>Lymnaeidae</taxon>
        <taxon>Lymnaea</taxon>
    </lineage>
</organism>